<dbReference type="PANTHER" id="PTHR15598:SF5">
    <property type="entry name" value="ENHANCER OF MRNA-DECAPPING PROTEIN 4"/>
    <property type="match status" value="1"/>
</dbReference>
<reference evidence="9" key="1">
    <citation type="submission" date="2025-08" db="UniProtKB">
        <authorList>
            <consortium name="RefSeq"/>
        </authorList>
    </citation>
    <scope>IDENTIFICATION</scope>
</reference>
<dbReference type="PaxDb" id="121845-A0A3Q0JI80"/>
<dbReference type="GO" id="GO:0000932">
    <property type="term" value="C:P-body"/>
    <property type="evidence" value="ECO:0007669"/>
    <property type="project" value="UniProtKB-SubCell"/>
</dbReference>
<dbReference type="GeneID" id="103521805"/>
<comment type="subcellular location">
    <subcellularLocation>
        <location evidence="1">Cytoplasm</location>
        <location evidence="1">P-body</location>
    </subcellularLocation>
</comment>
<evidence type="ECO:0000256" key="5">
    <source>
        <dbReference type="ARBA" id="ARBA00022737"/>
    </source>
</evidence>
<evidence type="ECO:0000256" key="1">
    <source>
        <dbReference type="ARBA" id="ARBA00004201"/>
    </source>
</evidence>
<gene>
    <name evidence="9" type="primary">LOC103521805</name>
</gene>
<feature type="compositionally biased region" description="Basic and acidic residues" evidence="6">
    <location>
        <begin position="321"/>
        <end position="331"/>
    </location>
</feature>
<dbReference type="KEGG" id="dci:103521805"/>
<evidence type="ECO:0000313" key="9">
    <source>
        <dbReference type="RefSeq" id="XP_026688117.1"/>
    </source>
</evidence>
<sequence length="340" mass="38823">SCTILSVLIIPSFYCFDYPILLHAFFSPIYPHIILSHLSPPFQYEPKWNHSLHPKYRRSAKAHEQSPSGPYKLVWYGGDKESNIPRALAVTRGRKIEIWNVDGIYESNESLASTTALPLSSVREHILDMNQHTDLVTRVCFSVDGAAVATASLDGRIMFFQIVDLDEPNVPKPLHSWRPHKGAPVTHMLLLDNYEEDVFWRFLVSFSDNNSVMKIWSCESWQCLQTFSFHGSTPGDTIHMIPYVDRYSKYIYLSDCYNKVFYVLELYNDTSRPVAYVFKFAAFLVISPILSVHVNSCEVVPKRCNMSSSGLMLGTEDEDAERERESKERNVGDGTAQTNC</sequence>
<feature type="non-terminal residue" evidence="9">
    <location>
        <position position="1"/>
    </location>
</feature>
<dbReference type="InterPro" id="IPR015943">
    <property type="entry name" value="WD40/YVTN_repeat-like_dom_sf"/>
</dbReference>
<proteinExistence type="inferred from homology"/>
<dbReference type="STRING" id="121845.A0A3Q0JI80"/>
<dbReference type="SUPFAM" id="SSF50978">
    <property type="entry name" value="WD40 repeat-like"/>
    <property type="match status" value="1"/>
</dbReference>
<comment type="similarity">
    <text evidence="2">Belongs to the WD repeat EDC4 family.</text>
</comment>
<accession>A0A3Q0JI80</accession>
<keyword evidence="3" id="KW-0963">Cytoplasm</keyword>
<dbReference type="SMART" id="SM00320">
    <property type="entry name" value="WD40"/>
    <property type="match status" value="2"/>
</dbReference>
<organism evidence="8 9">
    <name type="scientific">Diaphorina citri</name>
    <name type="common">Asian citrus psyllid</name>
    <dbReference type="NCBI Taxonomy" id="121845"/>
    <lineage>
        <taxon>Eukaryota</taxon>
        <taxon>Metazoa</taxon>
        <taxon>Ecdysozoa</taxon>
        <taxon>Arthropoda</taxon>
        <taxon>Hexapoda</taxon>
        <taxon>Insecta</taxon>
        <taxon>Pterygota</taxon>
        <taxon>Neoptera</taxon>
        <taxon>Paraneoptera</taxon>
        <taxon>Hemiptera</taxon>
        <taxon>Sternorrhyncha</taxon>
        <taxon>Psylloidea</taxon>
        <taxon>Psyllidae</taxon>
        <taxon>Diaphorininae</taxon>
        <taxon>Diaphorina</taxon>
    </lineage>
</organism>
<feature type="region of interest" description="Disordered" evidence="6">
    <location>
        <begin position="311"/>
        <end position="340"/>
    </location>
</feature>
<dbReference type="Pfam" id="PF16529">
    <property type="entry name" value="Ge1_WD40"/>
    <property type="match status" value="1"/>
</dbReference>
<feature type="domain" description="Enhancer of mRNA-decapping protein 4 WD40 repeat region" evidence="7">
    <location>
        <begin position="85"/>
        <end position="269"/>
    </location>
</feature>
<dbReference type="RefSeq" id="XP_026688117.1">
    <property type="nucleotide sequence ID" value="XM_026832316.1"/>
</dbReference>
<name>A0A3Q0JI80_DIACI</name>
<dbReference type="InterPro" id="IPR032401">
    <property type="entry name" value="EDC4_WD40"/>
</dbReference>
<keyword evidence="5" id="KW-0677">Repeat</keyword>
<dbReference type="Proteomes" id="UP000079169">
    <property type="component" value="Unplaced"/>
</dbReference>
<dbReference type="InterPro" id="IPR036322">
    <property type="entry name" value="WD40_repeat_dom_sf"/>
</dbReference>
<evidence type="ECO:0000313" key="8">
    <source>
        <dbReference type="Proteomes" id="UP000079169"/>
    </source>
</evidence>
<dbReference type="PANTHER" id="PTHR15598">
    <property type="entry name" value="ENHANCER OF MRNA-DECAPPING PROTEIN 4"/>
    <property type="match status" value="1"/>
</dbReference>
<dbReference type="Gene3D" id="2.130.10.10">
    <property type="entry name" value="YVTN repeat-like/Quinoprotein amine dehydrogenase"/>
    <property type="match status" value="1"/>
</dbReference>
<evidence type="ECO:0000256" key="4">
    <source>
        <dbReference type="ARBA" id="ARBA00022574"/>
    </source>
</evidence>
<keyword evidence="8" id="KW-1185">Reference proteome</keyword>
<evidence type="ECO:0000256" key="3">
    <source>
        <dbReference type="ARBA" id="ARBA00022490"/>
    </source>
</evidence>
<protein>
    <submittedName>
        <fullName evidence="9">Enhancer of mRNA-decapping protein 4-like</fullName>
    </submittedName>
</protein>
<keyword evidence="4" id="KW-0853">WD repeat</keyword>
<evidence type="ECO:0000256" key="6">
    <source>
        <dbReference type="SAM" id="MobiDB-lite"/>
    </source>
</evidence>
<evidence type="ECO:0000256" key="2">
    <source>
        <dbReference type="ARBA" id="ARBA00009639"/>
    </source>
</evidence>
<dbReference type="InterPro" id="IPR045152">
    <property type="entry name" value="EDC4-like"/>
</dbReference>
<evidence type="ECO:0000259" key="7">
    <source>
        <dbReference type="Pfam" id="PF16529"/>
    </source>
</evidence>
<dbReference type="GO" id="GO:0031087">
    <property type="term" value="P:deadenylation-independent decapping of nuclear-transcribed mRNA"/>
    <property type="evidence" value="ECO:0007669"/>
    <property type="project" value="InterPro"/>
</dbReference>
<dbReference type="AlphaFoldDB" id="A0A3Q0JI80"/>
<dbReference type="InterPro" id="IPR001680">
    <property type="entry name" value="WD40_rpt"/>
</dbReference>